<dbReference type="WBParaSite" id="ACRNAN_scaffold5003.g33112.t1">
    <property type="protein sequence ID" value="ACRNAN_scaffold5003.g33112.t1"/>
    <property type="gene ID" value="ACRNAN_scaffold5003.g33112"/>
</dbReference>
<dbReference type="Gene3D" id="1.10.3380.20">
    <property type="match status" value="1"/>
</dbReference>
<dbReference type="SUPFAM" id="SSF158702">
    <property type="entry name" value="Sec63 N-terminal domain-like"/>
    <property type="match status" value="1"/>
</dbReference>
<keyword evidence="3" id="KW-1185">Reference proteome</keyword>
<dbReference type="Gene3D" id="3.30.420.10">
    <property type="entry name" value="Ribonuclease H-like superfamily/Ribonuclease H"/>
    <property type="match status" value="1"/>
</dbReference>
<evidence type="ECO:0000259" key="2">
    <source>
        <dbReference type="Pfam" id="PF21099"/>
    </source>
</evidence>
<evidence type="ECO:0000313" key="3">
    <source>
        <dbReference type="Proteomes" id="UP000887540"/>
    </source>
</evidence>
<accession>A0A914E0S9</accession>
<organism evidence="3 4">
    <name type="scientific">Acrobeloides nanus</name>
    <dbReference type="NCBI Taxonomy" id="290746"/>
    <lineage>
        <taxon>Eukaryota</taxon>
        <taxon>Metazoa</taxon>
        <taxon>Ecdysozoa</taxon>
        <taxon>Nematoda</taxon>
        <taxon>Chromadorea</taxon>
        <taxon>Rhabditida</taxon>
        <taxon>Tylenchina</taxon>
        <taxon>Cephalobomorpha</taxon>
        <taxon>Cephaloboidea</taxon>
        <taxon>Cephalobidae</taxon>
        <taxon>Acrobeloides</taxon>
    </lineage>
</organism>
<dbReference type="Pfam" id="PF21099">
    <property type="entry name" value="POLQ_helical"/>
    <property type="match status" value="1"/>
</dbReference>
<dbReference type="GO" id="GO:0006261">
    <property type="term" value="P:DNA-templated DNA replication"/>
    <property type="evidence" value="ECO:0007669"/>
    <property type="project" value="InterPro"/>
</dbReference>
<feature type="domain" description="POLQ-like helical" evidence="2">
    <location>
        <begin position="134"/>
        <end position="295"/>
    </location>
</feature>
<dbReference type="Proteomes" id="UP000887540">
    <property type="component" value="Unplaced"/>
</dbReference>
<feature type="compositionally biased region" description="Polar residues" evidence="1">
    <location>
        <begin position="506"/>
        <end position="524"/>
    </location>
</feature>
<sequence>MQLEAWLESNVSVDVTNRGNLANYFKTNSSESYLVCSVKEWATIRKQIDPKSSEKAILHSKSISRLLVEVICGELIKTRLELDKLISLCLSPIERSLDEELGELHQQKLISIDGNGGLHGTQLGRAIVTSSLSPRKGIRVYNDLDNAMRSICLDSELHMLFLVTPVDDLAINPDRIEWNLFHKKWMSLDEKLKRVARCVGVSERYIIQKIGGRGGISRDDSTLKVHVRFLSSLMLYELVNEKPLEEVSNQFGIHRGAVQTLQQQAANYAYMVVSFCDRLGWCYLKSLLEGFTERLQFGIRRDLTDLVRVPGIDAVRARALHQNGISSVAALSGAPIERVRNILRKAVPFLSTQSSSQCSYNTWLFGEPPLDDVEAARILVDRAMSIFKEQLNALMNSYGMSIAPLPAEPIEASIENEQTSPLSTKRRSSAKLLPARNDHVFLDELNASFHNITISPEKPPKLVKPSHLMMDIVNTPLLSMKNLESTDSGYLSGIGSHMASYDLNQKTSSSMATSTNHPNATLNRSSEDQFEESLDKSLFNQSVFNASADLFETSKTSTSENKLPEVCNIANPLKKNWLNRISKGSTPPLSPQSPLYKIRKELKFENGIHLVPICSYLYREARVIESIEEKGWDLLPHPPYSPTEAPTDYHINRSLKNWMSNKVYDDLDELVDDVKAWIASKNRGFERGIDMLPEKWEAVIEVDGEYVPE</sequence>
<dbReference type="InterPro" id="IPR048960">
    <property type="entry name" value="POLQ-like_helical"/>
</dbReference>
<proteinExistence type="predicted"/>
<dbReference type="PANTHER" id="PTHR10133:SF62">
    <property type="entry name" value="DNA POLYMERASE THETA"/>
    <property type="match status" value="1"/>
</dbReference>
<feature type="region of interest" description="Disordered" evidence="1">
    <location>
        <begin position="506"/>
        <end position="527"/>
    </location>
</feature>
<dbReference type="AlphaFoldDB" id="A0A914E0S9"/>
<dbReference type="PANTHER" id="PTHR10133">
    <property type="entry name" value="DNA POLYMERASE I"/>
    <property type="match status" value="1"/>
</dbReference>
<evidence type="ECO:0000256" key="1">
    <source>
        <dbReference type="SAM" id="MobiDB-lite"/>
    </source>
</evidence>
<reference evidence="4" key="1">
    <citation type="submission" date="2022-11" db="UniProtKB">
        <authorList>
            <consortium name="WormBaseParasite"/>
        </authorList>
    </citation>
    <scope>IDENTIFICATION</scope>
</reference>
<evidence type="ECO:0000313" key="4">
    <source>
        <dbReference type="WBParaSite" id="ACRNAN_scaffold5003.g33112.t1"/>
    </source>
</evidence>
<dbReference type="GO" id="GO:0003676">
    <property type="term" value="F:nucleic acid binding"/>
    <property type="evidence" value="ECO:0007669"/>
    <property type="project" value="InterPro"/>
</dbReference>
<dbReference type="GO" id="GO:0003887">
    <property type="term" value="F:DNA-directed DNA polymerase activity"/>
    <property type="evidence" value="ECO:0007669"/>
    <property type="project" value="InterPro"/>
</dbReference>
<protein>
    <recommendedName>
        <fullName evidence="2">POLQ-like helical domain-containing protein</fullName>
    </recommendedName>
</protein>
<name>A0A914E0S9_9BILA</name>
<dbReference type="GO" id="GO:0097681">
    <property type="term" value="P:double-strand break repair via alternative nonhomologous end joining"/>
    <property type="evidence" value="ECO:0007669"/>
    <property type="project" value="TreeGrafter"/>
</dbReference>
<dbReference type="InterPro" id="IPR002298">
    <property type="entry name" value="DNA_polymerase_A"/>
</dbReference>
<dbReference type="InterPro" id="IPR036397">
    <property type="entry name" value="RNaseH_sf"/>
</dbReference>